<dbReference type="PRINTS" id="PR00081">
    <property type="entry name" value="GDHRDH"/>
</dbReference>
<dbReference type="InterPro" id="IPR036291">
    <property type="entry name" value="NAD(P)-bd_dom_sf"/>
</dbReference>
<reference evidence="3" key="1">
    <citation type="submission" date="2018-05" db="EMBL/GenBank/DDBJ databases">
        <authorList>
            <person name="Lanie J.A."/>
            <person name="Ng W.-L."/>
            <person name="Kazmierczak K.M."/>
            <person name="Andrzejewski T.M."/>
            <person name="Davidsen T.M."/>
            <person name="Wayne K.J."/>
            <person name="Tettelin H."/>
            <person name="Glass J.I."/>
            <person name="Rusch D."/>
            <person name="Podicherti R."/>
            <person name="Tsui H.-C.T."/>
            <person name="Winkler M.E."/>
        </authorList>
    </citation>
    <scope>NUCLEOTIDE SEQUENCE</scope>
</reference>
<dbReference type="InterPro" id="IPR002347">
    <property type="entry name" value="SDR_fam"/>
</dbReference>
<sequence length="237" mass="25859">MPTALVTGGAVRLGRSIVLHLAERGYDIALHYGSSGEVAEQTAKQVRQFGVQCKTYRVDFTNFDFISSLMDQVIEDFDSVGLLVNSAANFIQKKLEETSNPELLDTININLMAPFILMREFKNKVNKGLIINILDERILRRVSAFGAYSVSKSALAHLTELSAVSWGETVRVNGIAPGLILPPAGSSDEYLIKNAPNIPTKTHGNTADILSGVDYLLDSPFVNGEILFIDGGESKKK</sequence>
<dbReference type="AlphaFoldDB" id="A0A382CKX9"/>
<dbReference type="GO" id="GO:0016491">
    <property type="term" value="F:oxidoreductase activity"/>
    <property type="evidence" value="ECO:0007669"/>
    <property type="project" value="UniProtKB-KW"/>
</dbReference>
<name>A0A382CKX9_9ZZZZ</name>
<keyword evidence="2" id="KW-0560">Oxidoreductase</keyword>
<organism evidence="3">
    <name type="scientific">marine metagenome</name>
    <dbReference type="NCBI Taxonomy" id="408172"/>
    <lineage>
        <taxon>unclassified sequences</taxon>
        <taxon>metagenomes</taxon>
        <taxon>ecological metagenomes</taxon>
    </lineage>
</organism>
<evidence type="ECO:0000313" key="3">
    <source>
        <dbReference type="EMBL" id="SVB26499.1"/>
    </source>
</evidence>
<dbReference type="Gene3D" id="3.40.50.720">
    <property type="entry name" value="NAD(P)-binding Rossmann-like Domain"/>
    <property type="match status" value="1"/>
</dbReference>
<evidence type="ECO:0008006" key="4">
    <source>
        <dbReference type="Google" id="ProtNLM"/>
    </source>
</evidence>
<evidence type="ECO:0000256" key="1">
    <source>
        <dbReference type="ARBA" id="ARBA00006484"/>
    </source>
</evidence>
<protein>
    <recommendedName>
        <fullName evidence="4">Short-chain dehydrogenase</fullName>
    </recommendedName>
</protein>
<evidence type="ECO:0000256" key="2">
    <source>
        <dbReference type="ARBA" id="ARBA00023002"/>
    </source>
</evidence>
<dbReference type="EMBL" id="UINC01034918">
    <property type="protein sequence ID" value="SVB26499.1"/>
    <property type="molecule type" value="Genomic_DNA"/>
</dbReference>
<dbReference type="PANTHER" id="PTHR43639:SF1">
    <property type="entry name" value="SHORT-CHAIN DEHYDROGENASE_REDUCTASE FAMILY PROTEIN"/>
    <property type="match status" value="1"/>
</dbReference>
<comment type="similarity">
    <text evidence="1">Belongs to the short-chain dehydrogenases/reductases (SDR) family.</text>
</comment>
<gene>
    <name evidence="3" type="ORF">METZ01_LOCUS179353</name>
</gene>
<dbReference type="Pfam" id="PF00106">
    <property type="entry name" value="adh_short"/>
    <property type="match status" value="1"/>
</dbReference>
<dbReference type="SUPFAM" id="SSF51735">
    <property type="entry name" value="NAD(P)-binding Rossmann-fold domains"/>
    <property type="match status" value="1"/>
</dbReference>
<accession>A0A382CKX9</accession>
<dbReference type="PANTHER" id="PTHR43639">
    <property type="entry name" value="OXIDOREDUCTASE, SHORT-CHAIN DEHYDROGENASE/REDUCTASE FAMILY (AFU_ORTHOLOGUE AFUA_5G02870)"/>
    <property type="match status" value="1"/>
</dbReference>
<proteinExistence type="inferred from homology"/>